<protein>
    <submittedName>
        <fullName evidence="9">RDD family protein</fullName>
    </submittedName>
</protein>
<dbReference type="InterPro" id="IPR051791">
    <property type="entry name" value="Pra-immunoreactive"/>
</dbReference>
<dbReference type="OrthoDB" id="9774993at2"/>
<accession>A0A4R5BEA6</accession>
<keyword evidence="4 7" id="KW-1133">Transmembrane helix</keyword>
<evidence type="ECO:0000256" key="7">
    <source>
        <dbReference type="SAM" id="Phobius"/>
    </source>
</evidence>
<dbReference type="Pfam" id="PF06271">
    <property type="entry name" value="RDD"/>
    <property type="match status" value="1"/>
</dbReference>
<name>A0A4R5BEA6_9ACTN</name>
<dbReference type="AlphaFoldDB" id="A0A4R5BEA6"/>
<dbReference type="Proteomes" id="UP000295578">
    <property type="component" value="Unassembled WGS sequence"/>
</dbReference>
<evidence type="ECO:0000259" key="8">
    <source>
        <dbReference type="Pfam" id="PF06271"/>
    </source>
</evidence>
<evidence type="ECO:0000313" key="9">
    <source>
        <dbReference type="EMBL" id="TDD84898.1"/>
    </source>
</evidence>
<feature type="compositionally biased region" description="Pro residues" evidence="6">
    <location>
        <begin position="1"/>
        <end position="23"/>
    </location>
</feature>
<feature type="region of interest" description="Disordered" evidence="6">
    <location>
        <begin position="1"/>
        <end position="26"/>
    </location>
</feature>
<dbReference type="PANTHER" id="PTHR36115">
    <property type="entry name" value="PROLINE-RICH ANTIGEN HOMOLOG-RELATED"/>
    <property type="match status" value="1"/>
</dbReference>
<feature type="non-terminal residue" evidence="9">
    <location>
        <position position="1"/>
    </location>
</feature>
<evidence type="ECO:0000256" key="6">
    <source>
        <dbReference type="SAM" id="MobiDB-lite"/>
    </source>
</evidence>
<evidence type="ECO:0000256" key="4">
    <source>
        <dbReference type="ARBA" id="ARBA00022989"/>
    </source>
</evidence>
<evidence type="ECO:0000256" key="5">
    <source>
        <dbReference type="ARBA" id="ARBA00023136"/>
    </source>
</evidence>
<evidence type="ECO:0000313" key="10">
    <source>
        <dbReference type="Proteomes" id="UP000295578"/>
    </source>
</evidence>
<keyword evidence="5 7" id="KW-0472">Membrane</keyword>
<comment type="subcellular location">
    <subcellularLocation>
        <location evidence="1">Cell membrane</location>
        <topology evidence="1">Multi-pass membrane protein</topology>
    </subcellularLocation>
</comment>
<dbReference type="InterPro" id="IPR010432">
    <property type="entry name" value="RDD"/>
</dbReference>
<gene>
    <name evidence="9" type="ORF">E1293_12270</name>
</gene>
<comment type="caution">
    <text evidence="9">The sequence shown here is derived from an EMBL/GenBank/DDBJ whole genome shotgun (WGS) entry which is preliminary data.</text>
</comment>
<feature type="transmembrane region" description="Helical" evidence="7">
    <location>
        <begin position="86"/>
        <end position="105"/>
    </location>
</feature>
<keyword evidence="2" id="KW-1003">Cell membrane</keyword>
<dbReference type="RefSeq" id="WP_132197083.1">
    <property type="nucleotide sequence ID" value="NZ_SMKY01000041.1"/>
</dbReference>
<dbReference type="GO" id="GO:0005886">
    <property type="term" value="C:plasma membrane"/>
    <property type="evidence" value="ECO:0007669"/>
    <property type="project" value="UniProtKB-SubCell"/>
</dbReference>
<feature type="transmembrane region" description="Helical" evidence="7">
    <location>
        <begin position="36"/>
        <end position="58"/>
    </location>
</feature>
<keyword evidence="3 7" id="KW-0812">Transmembrane</keyword>
<evidence type="ECO:0000256" key="3">
    <source>
        <dbReference type="ARBA" id="ARBA00022692"/>
    </source>
</evidence>
<proteinExistence type="predicted"/>
<sequence length="204" mass="21945">PQAPPPPGYGRPGYGPPGAPYPGGPQDMRAGRLARLGAGILDSILLSVAATPVVLLSIRWDKMQDSIESGEPITNPMDLYDIPRLLGGYAIVFLLGFAYYAILHVKWGQTVGKRAFGIRLVKASDHSAVTWGQALGRQAFVYVIGIATLALNFLSPAAGILGMAGLLDNAWILWDDQRQALHDKVARTMVVKATPWTPNPYARS</sequence>
<feature type="transmembrane region" description="Helical" evidence="7">
    <location>
        <begin position="140"/>
        <end position="167"/>
    </location>
</feature>
<reference evidence="9 10" key="1">
    <citation type="submission" date="2019-03" db="EMBL/GenBank/DDBJ databases">
        <title>Draft genome sequences of novel Actinobacteria.</title>
        <authorList>
            <person name="Sahin N."/>
            <person name="Ay H."/>
            <person name="Saygin H."/>
        </authorList>
    </citation>
    <scope>NUCLEOTIDE SEQUENCE [LARGE SCALE GENOMIC DNA]</scope>
    <source>
        <strain evidence="9 10">DSM 45941</strain>
    </source>
</reference>
<feature type="domain" description="RDD" evidence="8">
    <location>
        <begin position="30"/>
        <end position="186"/>
    </location>
</feature>
<dbReference type="EMBL" id="SMKY01000041">
    <property type="protein sequence ID" value="TDD84898.1"/>
    <property type="molecule type" value="Genomic_DNA"/>
</dbReference>
<evidence type="ECO:0000256" key="1">
    <source>
        <dbReference type="ARBA" id="ARBA00004651"/>
    </source>
</evidence>
<evidence type="ECO:0000256" key="2">
    <source>
        <dbReference type="ARBA" id="ARBA00022475"/>
    </source>
</evidence>
<organism evidence="9 10">
    <name type="scientific">Actinomadura darangshiensis</name>
    <dbReference type="NCBI Taxonomy" id="705336"/>
    <lineage>
        <taxon>Bacteria</taxon>
        <taxon>Bacillati</taxon>
        <taxon>Actinomycetota</taxon>
        <taxon>Actinomycetes</taxon>
        <taxon>Streptosporangiales</taxon>
        <taxon>Thermomonosporaceae</taxon>
        <taxon>Actinomadura</taxon>
    </lineage>
</organism>
<keyword evidence="10" id="KW-1185">Reference proteome</keyword>